<evidence type="ECO:0000313" key="2">
    <source>
        <dbReference type="EMBL" id="SFV61238.1"/>
    </source>
</evidence>
<dbReference type="Gene3D" id="3.30.700.10">
    <property type="entry name" value="Glycoprotein, Type 4 Pilin"/>
    <property type="match status" value="1"/>
</dbReference>
<dbReference type="AlphaFoldDB" id="A0A1W1C5T5"/>
<gene>
    <name evidence="2" type="ORF">MNB_SM-5-1408</name>
</gene>
<dbReference type="EMBL" id="FPHH01000061">
    <property type="protein sequence ID" value="SFV61238.1"/>
    <property type="molecule type" value="Genomic_DNA"/>
</dbReference>
<keyword evidence="1" id="KW-0472">Membrane</keyword>
<reference evidence="2" key="1">
    <citation type="submission" date="2016-10" db="EMBL/GenBank/DDBJ databases">
        <authorList>
            <person name="de Groot N.N."/>
        </authorList>
    </citation>
    <scope>NUCLEOTIDE SEQUENCE</scope>
</reference>
<dbReference type="Pfam" id="PF07963">
    <property type="entry name" value="N_methyl"/>
    <property type="match status" value="1"/>
</dbReference>
<name>A0A1W1C5T5_9ZZZZ</name>
<sequence>MQNKRKAFTMIELVFVIVIMGILAKFGVAFLFQAYNNFISSKINNELQAESESAIEFSASRLQYRIKDSVVIRRDINDSNVTAIADANDSNYTVIEWVGTDSDGFRGEKLPNWSGIIDIDLSDKDNLYSPETNTTKENNLIQALSNNKSDINDSAIYFLGSDSDIHSGYGWEGAITDQNRTMHPINSEENISIFAPASGTDDFHDVGEQYKLAWSAYALSLEDYDTATKMGNLYFYYNFQPWNGDKLTDANISKSLLMKNVSTFQFAAVGSLLKLQICVKSMLKENYSLCKEKTIF</sequence>
<protein>
    <submittedName>
        <fullName evidence="2">Uncharacterized protein</fullName>
    </submittedName>
</protein>
<dbReference type="InterPro" id="IPR045584">
    <property type="entry name" value="Pilin-like"/>
</dbReference>
<feature type="transmembrane region" description="Helical" evidence="1">
    <location>
        <begin position="12"/>
        <end position="35"/>
    </location>
</feature>
<organism evidence="2">
    <name type="scientific">hydrothermal vent metagenome</name>
    <dbReference type="NCBI Taxonomy" id="652676"/>
    <lineage>
        <taxon>unclassified sequences</taxon>
        <taxon>metagenomes</taxon>
        <taxon>ecological metagenomes</taxon>
    </lineage>
</organism>
<dbReference type="SUPFAM" id="SSF54523">
    <property type="entry name" value="Pili subunits"/>
    <property type="match status" value="1"/>
</dbReference>
<accession>A0A1W1C5T5</accession>
<dbReference type="InterPro" id="IPR012902">
    <property type="entry name" value="N_methyl_site"/>
</dbReference>
<dbReference type="NCBIfam" id="TIGR02532">
    <property type="entry name" value="IV_pilin_GFxxxE"/>
    <property type="match status" value="1"/>
</dbReference>
<keyword evidence="1" id="KW-0812">Transmembrane</keyword>
<proteinExistence type="predicted"/>
<evidence type="ECO:0000256" key="1">
    <source>
        <dbReference type="SAM" id="Phobius"/>
    </source>
</evidence>
<keyword evidence="1" id="KW-1133">Transmembrane helix</keyword>